<dbReference type="AlphaFoldDB" id="A0A7W7SD33"/>
<proteinExistence type="predicted"/>
<dbReference type="GO" id="GO:0032259">
    <property type="term" value="P:methylation"/>
    <property type="evidence" value="ECO:0007669"/>
    <property type="project" value="UniProtKB-KW"/>
</dbReference>
<dbReference type="InterPro" id="IPR027266">
    <property type="entry name" value="TrmE/GcvT-like"/>
</dbReference>
<comment type="caution">
    <text evidence="2">The sequence shown here is derived from an EMBL/GenBank/DDBJ whole genome shotgun (WGS) entry which is preliminary data.</text>
</comment>
<dbReference type="EMBL" id="JACHJR010000001">
    <property type="protein sequence ID" value="MBB4948279.1"/>
    <property type="molecule type" value="Genomic_DNA"/>
</dbReference>
<evidence type="ECO:0000313" key="3">
    <source>
        <dbReference type="Proteomes" id="UP000573327"/>
    </source>
</evidence>
<sequence length="338" mass="35129">MAGITQHYDHIRTTVGVYTPGAGLVAVSGLERGVVLGRVLAKDSEYVEPDTARDTLILDEQGGIWDAVIHIELDDTSWLISQSRTDLAELLREAAADLDDVQVIDATGEQAAVAFEGPKAWKIAENLVDFEVSSLVLHGVTAVDLPGADGESGILTRIGTTGEYGYLLLAPVGADPLGTVLTQAQALAGGAVDEPALSRARAEVRHPQVAGQTIGLTVREANLEWLVSWNREDEFRGSAALAEAPAPERGLITLTAPAGSAPAVGSAILAGDRQVGEVRAVFPSAEGAIELALGLLAKPFDVPGLALLGTDEAGTPVTLTTVSSPVVVPQSWTERIGA</sequence>
<accession>A0A7W7SD33</accession>
<dbReference type="InterPro" id="IPR006222">
    <property type="entry name" value="GCVT_N"/>
</dbReference>
<keyword evidence="3" id="KW-1185">Reference proteome</keyword>
<name>A0A7W7SD33_9ACTN</name>
<dbReference type="GO" id="GO:0005829">
    <property type="term" value="C:cytosol"/>
    <property type="evidence" value="ECO:0007669"/>
    <property type="project" value="TreeGrafter"/>
</dbReference>
<dbReference type="GO" id="GO:0008168">
    <property type="term" value="F:methyltransferase activity"/>
    <property type="evidence" value="ECO:0007669"/>
    <property type="project" value="UniProtKB-KW"/>
</dbReference>
<organism evidence="2 3">
    <name type="scientific">Kitasatospora gansuensis</name>
    <dbReference type="NCBI Taxonomy" id="258050"/>
    <lineage>
        <taxon>Bacteria</taxon>
        <taxon>Bacillati</taxon>
        <taxon>Actinomycetota</taxon>
        <taxon>Actinomycetes</taxon>
        <taxon>Kitasatosporales</taxon>
        <taxon>Streptomycetaceae</taxon>
        <taxon>Kitasatospora</taxon>
    </lineage>
</organism>
<dbReference type="PANTHER" id="PTHR43757:SF2">
    <property type="entry name" value="AMINOMETHYLTRANSFERASE, MITOCHONDRIAL"/>
    <property type="match status" value="1"/>
</dbReference>
<dbReference type="InterPro" id="IPR028896">
    <property type="entry name" value="GcvT/YgfZ/DmdA"/>
</dbReference>
<dbReference type="PANTHER" id="PTHR43757">
    <property type="entry name" value="AMINOMETHYLTRANSFERASE"/>
    <property type="match status" value="1"/>
</dbReference>
<evidence type="ECO:0000259" key="1">
    <source>
        <dbReference type="Pfam" id="PF01571"/>
    </source>
</evidence>
<evidence type="ECO:0000313" key="2">
    <source>
        <dbReference type="EMBL" id="MBB4948279.1"/>
    </source>
</evidence>
<gene>
    <name evidence="2" type="ORF">F4556_003814</name>
</gene>
<reference evidence="2 3" key="1">
    <citation type="submission" date="2020-08" db="EMBL/GenBank/DDBJ databases">
        <title>Sequencing the genomes of 1000 actinobacteria strains.</title>
        <authorList>
            <person name="Klenk H.-P."/>
        </authorList>
    </citation>
    <scope>NUCLEOTIDE SEQUENCE [LARGE SCALE GENOMIC DNA]</scope>
    <source>
        <strain evidence="2 3">DSM 44786</strain>
    </source>
</reference>
<protein>
    <submittedName>
        <fullName evidence="2">Aminomethyltransferase</fullName>
        <ecNumber evidence="2">2.1.2.10</ecNumber>
    </submittedName>
</protein>
<dbReference type="RefSeq" id="WP_184917572.1">
    <property type="nucleotide sequence ID" value="NZ_JACHJR010000001.1"/>
</dbReference>
<feature type="domain" description="GCVT N-terminal" evidence="1">
    <location>
        <begin position="3"/>
        <end position="230"/>
    </location>
</feature>
<dbReference type="EC" id="2.1.2.10" evidence="2"/>
<keyword evidence="2" id="KW-0489">Methyltransferase</keyword>
<dbReference type="Gene3D" id="3.30.1360.120">
    <property type="entry name" value="Probable tRNA modification gtpase trme, domain 1"/>
    <property type="match status" value="1"/>
</dbReference>
<keyword evidence="2" id="KW-0808">Transferase</keyword>
<dbReference type="GO" id="GO:0004047">
    <property type="term" value="F:aminomethyltransferase activity"/>
    <property type="evidence" value="ECO:0007669"/>
    <property type="project" value="UniProtKB-EC"/>
</dbReference>
<dbReference type="Pfam" id="PF01571">
    <property type="entry name" value="GCV_T"/>
    <property type="match status" value="1"/>
</dbReference>
<dbReference type="PIRSF" id="PIRSF006487">
    <property type="entry name" value="GcvT"/>
    <property type="match status" value="1"/>
</dbReference>
<dbReference type="Proteomes" id="UP000573327">
    <property type="component" value="Unassembled WGS sequence"/>
</dbReference>
<dbReference type="SUPFAM" id="SSF103025">
    <property type="entry name" value="Folate-binding domain"/>
    <property type="match status" value="1"/>
</dbReference>